<dbReference type="PROSITE" id="PS51257">
    <property type="entry name" value="PROKAR_LIPOPROTEIN"/>
    <property type="match status" value="1"/>
</dbReference>
<keyword evidence="3" id="KW-1185">Reference proteome</keyword>
<feature type="domain" description="DUF5013" evidence="1">
    <location>
        <begin position="188"/>
        <end position="321"/>
    </location>
</feature>
<evidence type="ECO:0000259" key="1">
    <source>
        <dbReference type="Pfam" id="PF16405"/>
    </source>
</evidence>
<accession>A0ABS3YJ87</accession>
<dbReference type="EMBL" id="JAGHKP010000004">
    <property type="protein sequence ID" value="MBO9154740.1"/>
    <property type="molecule type" value="Genomic_DNA"/>
</dbReference>
<dbReference type="InterPro" id="IPR032181">
    <property type="entry name" value="DUF5013"/>
</dbReference>
<organism evidence="2 3">
    <name type="scientific">Chitinophaga chungangae</name>
    <dbReference type="NCBI Taxonomy" id="2821488"/>
    <lineage>
        <taxon>Bacteria</taxon>
        <taxon>Pseudomonadati</taxon>
        <taxon>Bacteroidota</taxon>
        <taxon>Chitinophagia</taxon>
        <taxon>Chitinophagales</taxon>
        <taxon>Chitinophagaceae</taxon>
        <taxon>Chitinophaga</taxon>
    </lineage>
</organism>
<name>A0ABS3YJ87_9BACT</name>
<dbReference type="Proteomes" id="UP000679126">
    <property type="component" value="Unassembled WGS sequence"/>
</dbReference>
<comment type="caution">
    <text evidence="2">The sequence shown here is derived from an EMBL/GenBank/DDBJ whole genome shotgun (WGS) entry which is preliminary data.</text>
</comment>
<protein>
    <submittedName>
        <fullName evidence="2">DUF5013 domain-containing protein</fullName>
    </submittedName>
</protein>
<reference evidence="3" key="1">
    <citation type="submission" date="2021-03" db="EMBL/GenBank/DDBJ databases">
        <title>Assistant Professor.</title>
        <authorList>
            <person name="Huq M.A."/>
        </authorList>
    </citation>
    <scope>NUCLEOTIDE SEQUENCE [LARGE SCALE GENOMIC DNA]</scope>
    <source>
        <strain evidence="3">MAH-28</strain>
    </source>
</reference>
<sequence length="349" mass="37235">MKNVFLLILATGLQALVSCSVDTLKDIRALEPKVSLVQTGAGTVSLKPEDMVVDKTNLLVRRTLGVSYAGFDPNETFTVTVQLEFNDLPEGYEPFAAGECFISGAADGKPLNGEIAVPAGAGNAPFYVNITKAAIDAHSGKKLAAKLKLTGVSKYRQNDMADSVFLLMDVNDFGSVKTDITAVYFKNSNFAPVAGATARFVNLADWTANVAVTSSRPTGAGFDANVGKFGIERWSLGDKSIINGKIFQSFSLPKGNYQIDVAMATVIPDRDTYLVVAAGADLPDDTQIGSAIASKLITAEFNKAVLSMTFANPADQQVSAGFLLNFDQGVQKVLQASNIRMYKIETLFD</sequence>
<gene>
    <name evidence="2" type="ORF">J7I43_21110</name>
</gene>
<dbReference type="Pfam" id="PF16405">
    <property type="entry name" value="DUF5013"/>
    <property type="match status" value="1"/>
</dbReference>
<evidence type="ECO:0000313" key="2">
    <source>
        <dbReference type="EMBL" id="MBO9154740.1"/>
    </source>
</evidence>
<proteinExistence type="predicted"/>
<evidence type="ECO:0000313" key="3">
    <source>
        <dbReference type="Proteomes" id="UP000679126"/>
    </source>
</evidence>
<dbReference type="RefSeq" id="WP_209147854.1">
    <property type="nucleotide sequence ID" value="NZ_JAGHKP010000004.1"/>
</dbReference>